<proteinExistence type="predicted"/>
<name>A0A369KEX8_9BACT</name>
<sequence>MKQRGHKETEKAWIESLYLWKKRNLLVISSPKGSKEKGLALDLQKFLQKRLRQHLEGPDKSPFNMPQDTMIRLATQEDLLPQEDFLELYRITFGLQEARENEEWAKEDVTTLHIIKKQRRFAEKTKEIHQRKNWAPV</sequence>
<reference evidence="1 2" key="1">
    <citation type="submission" date="2018-07" db="EMBL/GenBank/DDBJ databases">
        <title>Comparative genomics of the Candidatus Parilichlamydiaceae reveals evidence of convergent evolution and genome reduction in the phylum Chlamydiae.</title>
        <authorList>
            <person name="Taylor-Brown A."/>
            <person name="Polkinghorne A."/>
        </authorList>
    </citation>
    <scope>NUCLEOTIDE SEQUENCE [LARGE SCALE GENOMIC DNA]</scope>
    <source>
        <strain evidence="1 2">Hat2</strain>
    </source>
</reference>
<keyword evidence="2" id="KW-1185">Reference proteome</keyword>
<dbReference type="RefSeq" id="WP_114544377.1">
    <property type="nucleotide sequence ID" value="NZ_QQBG01000016.1"/>
</dbReference>
<organism evidence="1 2">
    <name type="scientific">Candidatus Similichlamydia laticola</name>
    <dbReference type="NCBI Taxonomy" id="2170265"/>
    <lineage>
        <taxon>Bacteria</taxon>
        <taxon>Pseudomonadati</taxon>
        <taxon>Chlamydiota</taxon>
        <taxon>Chlamydiia</taxon>
        <taxon>Parachlamydiales</taxon>
        <taxon>Candidatus Parilichlamydiaceae</taxon>
        <taxon>Candidatus Similichlamydia</taxon>
    </lineage>
</organism>
<gene>
    <name evidence="1" type="ORF">HAT2_00448</name>
</gene>
<comment type="caution">
    <text evidence="1">The sequence shown here is derived from an EMBL/GenBank/DDBJ whole genome shotgun (WGS) entry which is preliminary data.</text>
</comment>
<protein>
    <submittedName>
        <fullName evidence="1">Uncharacterized protein</fullName>
    </submittedName>
</protein>
<dbReference type="Proteomes" id="UP000253816">
    <property type="component" value="Unassembled WGS sequence"/>
</dbReference>
<accession>A0A369KEX8</accession>
<dbReference type="AlphaFoldDB" id="A0A369KEX8"/>
<dbReference type="OrthoDB" id="22513at2"/>
<evidence type="ECO:0000313" key="2">
    <source>
        <dbReference type="Proteomes" id="UP000253816"/>
    </source>
</evidence>
<dbReference type="EMBL" id="QQBG01000016">
    <property type="protein sequence ID" value="RDB31447.1"/>
    <property type="molecule type" value="Genomic_DNA"/>
</dbReference>
<evidence type="ECO:0000313" key="1">
    <source>
        <dbReference type="EMBL" id="RDB31447.1"/>
    </source>
</evidence>